<dbReference type="InterPro" id="IPR029058">
    <property type="entry name" value="AB_hydrolase_fold"/>
</dbReference>
<comment type="caution">
    <text evidence="1">The sequence shown here is derived from an EMBL/GenBank/DDBJ whole genome shotgun (WGS) entry which is preliminary data.</text>
</comment>
<protein>
    <recommendedName>
        <fullName evidence="3">Alpha/beta hydrolase</fullName>
    </recommendedName>
</protein>
<gene>
    <name evidence="1" type="ORF">GCM10011512_18040</name>
</gene>
<dbReference type="SUPFAM" id="SSF53474">
    <property type="entry name" value="alpha/beta-Hydrolases"/>
    <property type="match status" value="1"/>
</dbReference>
<dbReference type="Gene3D" id="3.40.50.1820">
    <property type="entry name" value="alpha/beta hydrolase"/>
    <property type="match status" value="1"/>
</dbReference>
<proteinExistence type="predicted"/>
<evidence type="ECO:0000313" key="1">
    <source>
        <dbReference type="EMBL" id="GGC91365.1"/>
    </source>
</evidence>
<evidence type="ECO:0000313" key="2">
    <source>
        <dbReference type="Proteomes" id="UP000597761"/>
    </source>
</evidence>
<organism evidence="1 2">
    <name type="scientific">Tersicoccus solisilvae</name>
    <dbReference type="NCBI Taxonomy" id="1882339"/>
    <lineage>
        <taxon>Bacteria</taxon>
        <taxon>Bacillati</taxon>
        <taxon>Actinomycetota</taxon>
        <taxon>Actinomycetes</taxon>
        <taxon>Micrococcales</taxon>
        <taxon>Micrococcaceae</taxon>
        <taxon>Tersicoccus</taxon>
    </lineage>
</organism>
<dbReference type="RefSeq" id="WP_188668050.1">
    <property type="nucleotide sequence ID" value="NZ_BMJI01000009.1"/>
</dbReference>
<sequence length="151" mass="15869">MRRRGAAGAASRSREAARVGDIARALATTSAGVNTHSPASRLPLAVRTALCRVFLRTSIGRTMGELLPSTLDESQQVRLHDAPATRWPGITADVLLGYGAAGPPYSGPTNDALARALPRARVLPVPRCDHDGINRAPDRIVTPLATFLGTG</sequence>
<accession>A0ABQ1P5C3</accession>
<evidence type="ECO:0008006" key="3">
    <source>
        <dbReference type="Google" id="ProtNLM"/>
    </source>
</evidence>
<name>A0ABQ1P5C3_9MICC</name>
<keyword evidence="2" id="KW-1185">Reference proteome</keyword>
<dbReference type="Proteomes" id="UP000597761">
    <property type="component" value="Unassembled WGS sequence"/>
</dbReference>
<dbReference type="EMBL" id="BMJI01000009">
    <property type="protein sequence ID" value="GGC91365.1"/>
    <property type="molecule type" value="Genomic_DNA"/>
</dbReference>
<reference evidence="2" key="1">
    <citation type="journal article" date="2019" name="Int. J. Syst. Evol. Microbiol.">
        <title>The Global Catalogue of Microorganisms (GCM) 10K type strain sequencing project: providing services to taxonomists for standard genome sequencing and annotation.</title>
        <authorList>
            <consortium name="The Broad Institute Genomics Platform"/>
            <consortium name="The Broad Institute Genome Sequencing Center for Infectious Disease"/>
            <person name="Wu L."/>
            <person name="Ma J."/>
        </authorList>
    </citation>
    <scope>NUCLEOTIDE SEQUENCE [LARGE SCALE GENOMIC DNA]</scope>
    <source>
        <strain evidence="2">CGMCC 1.15480</strain>
    </source>
</reference>